<keyword evidence="9" id="KW-0496">Mitochondrion</keyword>
<keyword evidence="10" id="KW-0472">Membrane</keyword>
<evidence type="ECO:0000256" key="1">
    <source>
        <dbReference type="ARBA" id="ARBA00004434"/>
    </source>
</evidence>
<dbReference type="SUPFAM" id="SSF81419">
    <property type="entry name" value="Mitochondrial cytochrome c oxidase subunit VIIa"/>
    <property type="match status" value="1"/>
</dbReference>
<dbReference type="GO" id="GO:0002082">
    <property type="term" value="P:regulation of oxidative phosphorylation"/>
    <property type="evidence" value="ECO:0007669"/>
    <property type="project" value="TreeGrafter"/>
</dbReference>
<evidence type="ECO:0000256" key="5">
    <source>
        <dbReference type="ARBA" id="ARBA00022792"/>
    </source>
</evidence>
<keyword evidence="5" id="KW-0999">Mitochondrion inner membrane</keyword>
<reference evidence="13 14" key="1">
    <citation type="submission" date="2019-01" db="EMBL/GenBank/DDBJ databases">
        <title>Genome Assembly of Collichthys lucidus.</title>
        <authorList>
            <person name="Cai M."/>
            <person name="Xiao S."/>
        </authorList>
    </citation>
    <scope>NUCLEOTIDE SEQUENCE [LARGE SCALE GENOMIC DNA]</scope>
    <source>
        <strain evidence="13">JT15FE1705JMU</strain>
        <tissue evidence="13">Muscle</tissue>
    </source>
</reference>
<keyword evidence="6" id="KW-0809">Transit peptide</keyword>
<comment type="subcellular location">
    <subcellularLocation>
        <location evidence="1">Mitochondrion inner membrane</location>
        <topology evidence="1">Single-pass membrane protein</topology>
    </subcellularLocation>
</comment>
<dbReference type="InterPro" id="IPR036539">
    <property type="entry name" value="Cyt_c_oxidase_su7a_sf"/>
</dbReference>
<dbReference type="GO" id="GO:0097250">
    <property type="term" value="P:mitochondrial respirasome assembly"/>
    <property type="evidence" value="ECO:0007669"/>
    <property type="project" value="UniProtKB-ARBA"/>
</dbReference>
<dbReference type="GO" id="GO:0045277">
    <property type="term" value="C:respiratory chain complex IV"/>
    <property type="evidence" value="ECO:0007669"/>
    <property type="project" value="InterPro"/>
</dbReference>
<dbReference type="EMBL" id="CM014086">
    <property type="protein sequence ID" value="TKS75329.1"/>
    <property type="molecule type" value="Genomic_DNA"/>
</dbReference>
<evidence type="ECO:0000313" key="14">
    <source>
        <dbReference type="Proteomes" id="UP000298787"/>
    </source>
</evidence>
<evidence type="ECO:0000256" key="3">
    <source>
        <dbReference type="ARBA" id="ARBA00009331"/>
    </source>
</evidence>
<evidence type="ECO:0000256" key="8">
    <source>
        <dbReference type="ARBA" id="ARBA00022990"/>
    </source>
</evidence>
<evidence type="ECO:0000256" key="10">
    <source>
        <dbReference type="ARBA" id="ARBA00023136"/>
    </source>
</evidence>
<keyword evidence="4" id="KW-0812">Transmembrane</keyword>
<proteinExistence type="inferred from homology"/>
<evidence type="ECO:0000313" key="13">
    <source>
        <dbReference type="EMBL" id="TKS75329.1"/>
    </source>
</evidence>
<dbReference type="PANTHER" id="PTHR10510:SF15">
    <property type="entry name" value="CYTOCHROME C OXIDASE SUBUNIT 7A2, MITOCHONDRIAL"/>
    <property type="match status" value="1"/>
</dbReference>
<evidence type="ECO:0000256" key="2">
    <source>
        <dbReference type="ARBA" id="ARBA00004673"/>
    </source>
</evidence>
<dbReference type="Proteomes" id="UP000298787">
    <property type="component" value="Chromosome 9"/>
</dbReference>
<dbReference type="Gene3D" id="4.10.91.10">
    <property type="entry name" value="Cytochrome c oxidase, subunit VIIa"/>
    <property type="match status" value="1"/>
</dbReference>
<dbReference type="AlphaFoldDB" id="A0A4U5UKW5"/>
<dbReference type="GO" id="GO:0005743">
    <property type="term" value="C:mitochondrial inner membrane"/>
    <property type="evidence" value="ECO:0007669"/>
    <property type="project" value="UniProtKB-SubCell"/>
</dbReference>
<evidence type="ECO:0000256" key="9">
    <source>
        <dbReference type="ARBA" id="ARBA00023128"/>
    </source>
</evidence>
<dbReference type="PANTHER" id="PTHR10510">
    <property type="entry name" value="CYTOCHROME C OXIDASE POLYPEPTIDE 7A"/>
    <property type="match status" value="1"/>
</dbReference>
<dbReference type="STRING" id="240159.A0A4U5UKW5"/>
<name>A0A4U5UKW5_COLLU</name>
<accession>A0A4U5UKW5</accession>
<sequence length="109" mass="12127">MFQSELTKTSSGSKQLLDDRAEISFMFPRSLGSFWNAVHFPKKTAHTGLLLLLLEDSPNRFQTEDNGMPIHLKGGSSDAVLYRTTMALTVLGTGYALYELVKASFPQQK</sequence>
<keyword evidence="7" id="KW-1133">Transmembrane helix</keyword>
<evidence type="ECO:0000256" key="6">
    <source>
        <dbReference type="ARBA" id="ARBA00022946"/>
    </source>
</evidence>
<dbReference type="FunFam" id="4.10.91.10:FF:000001">
    <property type="entry name" value="Cytochrome c oxidase subunit 7A1, mitochondrial"/>
    <property type="match status" value="1"/>
</dbReference>
<keyword evidence="8" id="KW-0007">Acetylation</keyword>
<evidence type="ECO:0000256" key="4">
    <source>
        <dbReference type="ARBA" id="ARBA00022692"/>
    </source>
</evidence>
<evidence type="ECO:0000256" key="11">
    <source>
        <dbReference type="ARBA" id="ARBA00040282"/>
    </source>
</evidence>
<comment type="pathway">
    <text evidence="2">Energy metabolism; oxidative phosphorylation.</text>
</comment>
<protein>
    <recommendedName>
        <fullName evidence="11">Cytochrome c oxidase subunit 7A2, mitochondrial</fullName>
    </recommendedName>
    <alternativeName>
        <fullName evidence="12">Cytochrome c oxidase subunit VIIa-liver/heart</fullName>
    </alternativeName>
</protein>
<dbReference type="InterPro" id="IPR003177">
    <property type="entry name" value="Cytc_oxidase_su7a_met"/>
</dbReference>
<comment type="similarity">
    <text evidence="3">Belongs to the cytochrome c oxidase VIIa family.</text>
</comment>
<gene>
    <name evidence="13" type="ORF">D9C73_010512</name>
</gene>
<dbReference type="GO" id="GO:0006123">
    <property type="term" value="P:mitochondrial electron transport, cytochrome c to oxygen"/>
    <property type="evidence" value="ECO:0007669"/>
    <property type="project" value="InterPro"/>
</dbReference>
<evidence type="ECO:0000256" key="7">
    <source>
        <dbReference type="ARBA" id="ARBA00022989"/>
    </source>
</evidence>
<keyword evidence="14" id="KW-1185">Reference proteome</keyword>
<organism evidence="13 14">
    <name type="scientific">Collichthys lucidus</name>
    <name type="common">Big head croaker</name>
    <name type="synonym">Sciaena lucida</name>
    <dbReference type="NCBI Taxonomy" id="240159"/>
    <lineage>
        <taxon>Eukaryota</taxon>
        <taxon>Metazoa</taxon>
        <taxon>Chordata</taxon>
        <taxon>Craniata</taxon>
        <taxon>Vertebrata</taxon>
        <taxon>Euteleostomi</taxon>
        <taxon>Actinopterygii</taxon>
        <taxon>Neopterygii</taxon>
        <taxon>Teleostei</taxon>
        <taxon>Neoteleostei</taxon>
        <taxon>Acanthomorphata</taxon>
        <taxon>Eupercaria</taxon>
        <taxon>Sciaenidae</taxon>
        <taxon>Collichthys</taxon>
    </lineage>
</organism>
<evidence type="ECO:0000256" key="12">
    <source>
        <dbReference type="ARBA" id="ARBA00042325"/>
    </source>
</evidence>